<dbReference type="Gene3D" id="1.10.260.40">
    <property type="entry name" value="lambda repressor-like DNA-binding domains"/>
    <property type="match status" value="1"/>
</dbReference>
<dbReference type="RefSeq" id="WP_110370222.1">
    <property type="nucleotide sequence ID" value="NZ_QJJX01000014.1"/>
</dbReference>
<accession>A0A318HZ63</accession>
<evidence type="ECO:0000313" key="2">
    <source>
        <dbReference type="EMBL" id="PXX22020.1"/>
    </source>
</evidence>
<dbReference type="InterPro" id="IPR001387">
    <property type="entry name" value="Cro/C1-type_HTH"/>
</dbReference>
<feature type="domain" description="HTH cro/C1-type" evidence="1">
    <location>
        <begin position="17"/>
        <end position="71"/>
    </location>
</feature>
<evidence type="ECO:0000259" key="1">
    <source>
        <dbReference type="PROSITE" id="PS50943"/>
    </source>
</evidence>
<sequence>MSSLGYGFYATHPGEVLKDELEARGISQRKFAESIGMAYSVLNELLNGRRPLSTTSALMFEAALDIPAEPLMELQMKYNMQVARKDTTLATRLKKITKAVARS</sequence>
<protein>
    <submittedName>
        <fullName evidence="2">Addiction module HigA family antidote</fullName>
    </submittedName>
</protein>
<dbReference type="STRING" id="1122991.GCA_000613445_02137"/>
<dbReference type="InterPro" id="IPR013430">
    <property type="entry name" value="Toxin_antidote_HigA"/>
</dbReference>
<dbReference type="AlphaFoldDB" id="A0A318HZ63"/>
<dbReference type="PROSITE" id="PS50943">
    <property type="entry name" value="HTH_CROC1"/>
    <property type="match status" value="1"/>
</dbReference>
<gene>
    <name evidence="2" type="ORF">EJ73_01417</name>
</gene>
<name>A0A318HZ63_9BACT</name>
<dbReference type="InterPro" id="IPR010982">
    <property type="entry name" value="Lambda_DNA-bd_dom_sf"/>
</dbReference>
<dbReference type="EMBL" id="QJJX01000014">
    <property type="protein sequence ID" value="PXX22020.1"/>
    <property type="molecule type" value="Genomic_DNA"/>
</dbReference>
<reference evidence="2 3" key="1">
    <citation type="submission" date="2018-05" db="EMBL/GenBank/DDBJ databases">
        <title>Genomic Encyclopedia of Type Strains, Phase I: the one thousand microbial genomes (KMG-I) project.</title>
        <authorList>
            <person name="Kyrpides N."/>
        </authorList>
    </citation>
    <scope>NUCLEOTIDE SEQUENCE [LARGE SCALE GENOMIC DNA]</scope>
    <source>
        <strain evidence="2 3">DSM 15611</strain>
    </source>
</reference>
<dbReference type="SUPFAM" id="SSF47413">
    <property type="entry name" value="lambda repressor-like DNA-binding domains"/>
    <property type="match status" value="1"/>
</dbReference>
<proteinExistence type="predicted"/>
<dbReference type="GO" id="GO:0003677">
    <property type="term" value="F:DNA binding"/>
    <property type="evidence" value="ECO:0007669"/>
    <property type="project" value="InterPro"/>
</dbReference>
<organism evidence="2 3">
    <name type="scientific">Hoylesella shahii DSM 15611 = JCM 12083</name>
    <dbReference type="NCBI Taxonomy" id="1122991"/>
    <lineage>
        <taxon>Bacteria</taxon>
        <taxon>Pseudomonadati</taxon>
        <taxon>Bacteroidota</taxon>
        <taxon>Bacteroidia</taxon>
        <taxon>Bacteroidales</taxon>
        <taxon>Prevotellaceae</taxon>
        <taxon>Hoylesella</taxon>
    </lineage>
</organism>
<keyword evidence="3" id="KW-1185">Reference proteome</keyword>
<dbReference type="NCBIfam" id="TIGR02607">
    <property type="entry name" value="antidote_HigA"/>
    <property type="match status" value="1"/>
</dbReference>
<dbReference type="Proteomes" id="UP000248314">
    <property type="component" value="Unassembled WGS sequence"/>
</dbReference>
<dbReference type="SMART" id="SM00530">
    <property type="entry name" value="HTH_XRE"/>
    <property type="match status" value="1"/>
</dbReference>
<dbReference type="GeneID" id="84900357"/>
<dbReference type="CDD" id="cd00093">
    <property type="entry name" value="HTH_XRE"/>
    <property type="match status" value="1"/>
</dbReference>
<comment type="caution">
    <text evidence="2">The sequence shown here is derived from an EMBL/GenBank/DDBJ whole genome shotgun (WGS) entry which is preliminary data.</text>
</comment>
<evidence type="ECO:0000313" key="3">
    <source>
        <dbReference type="Proteomes" id="UP000248314"/>
    </source>
</evidence>
<dbReference type="Pfam" id="PF01381">
    <property type="entry name" value="HTH_3"/>
    <property type="match status" value="1"/>
</dbReference>